<comment type="caution">
    <text evidence="1">The sequence shown here is derived from an EMBL/GenBank/DDBJ whole genome shotgun (WGS) entry which is preliminary data.</text>
</comment>
<dbReference type="EMBL" id="CALSDN010000002">
    <property type="protein sequence ID" value="CAH6719627.1"/>
    <property type="molecule type" value="Genomic_DNA"/>
</dbReference>
<gene>
    <name evidence="1" type="ORF">CLIB1444_02S12904</name>
</gene>
<keyword evidence="2" id="KW-1185">Reference proteome</keyword>
<dbReference type="Proteomes" id="UP001152531">
    <property type="component" value="Unassembled WGS sequence"/>
</dbReference>
<protein>
    <submittedName>
        <fullName evidence="1">Uncharacterized protein</fullName>
    </submittedName>
</protein>
<sequence>MIQDIVITRNKVYPRGITSNDSSMVSVNQGSSLLLLEPKFPNLHQTLECFDENNNNLITKNLFNHLNILDSNTLDKFDIRKFNKTNVVSSSTDFHFARVEPIIIKHKWFNHSKNNKRNSLMVLFNSGECILVNNVNNEWVMTDSYFNWCLRQGGIRNDDLEYNLQYEEYIEYKVKDFEICQETKSFSILTESNCFREFDLNFELLDEFTVKHQVINFKYSIDFYVYTTVKNEIVTRDGKVLSEENRFKISKIELKDNLVYATNSKQVFIHDIVSGINEIIPLASHWVNDLHIFDGKYLASDDSSIFCNDATVQNIIDRQLKMIKIKNDGKLMIYGTTIMNGVLIVVYKNYPINTLNYTILSKQEFKLSFIPIKHTTNHNLNLINNLWFEHYSDIKIFPENSTITYDLIDKFLASLTDLKTNMALEFKSLIPQIQFKDQFADYLISNFTTNPDILNLQDVYNFNATIIIGLNALIERLKSISNLDISLLEKCQAFYYKLSEEQTLVQTTIQRFLFQAIVNFDYPLQHDIDKFIIGNYTTFLGLPNPYPDLTVEISTTFFKESFRIGSNVSLSDHQWPQCALTFLPIMDLNSNTDLLNKFHYCSNKDSKFVSELTSILSYCIVTGNRFK</sequence>
<accession>A0ACA9Y4N7</accession>
<reference evidence="1" key="1">
    <citation type="submission" date="2022-06" db="EMBL/GenBank/DDBJ databases">
        <authorList>
            <person name="Legras J.-L."/>
            <person name="Devillers H."/>
            <person name="Grondin C."/>
        </authorList>
    </citation>
    <scope>NUCLEOTIDE SEQUENCE</scope>
    <source>
        <strain evidence="1">CLIB 1444</strain>
    </source>
</reference>
<proteinExistence type="predicted"/>
<evidence type="ECO:0000313" key="2">
    <source>
        <dbReference type="Proteomes" id="UP001152531"/>
    </source>
</evidence>
<organism evidence="1 2">
    <name type="scientific">[Candida] jaroonii</name>
    <dbReference type="NCBI Taxonomy" id="467808"/>
    <lineage>
        <taxon>Eukaryota</taxon>
        <taxon>Fungi</taxon>
        <taxon>Dikarya</taxon>
        <taxon>Ascomycota</taxon>
        <taxon>Saccharomycotina</taxon>
        <taxon>Pichiomycetes</taxon>
        <taxon>Debaryomycetaceae</taxon>
        <taxon>Yamadazyma</taxon>
    </lineage>
</organism>
<name>A0ACA9Y4N7_9ASCO</name>
<evidence type="ECO:0000313" key="1">
    <source>
        <dbReference type="EMBL" id="CAH6719627.1"/>
    </source>
</evidence>